<comment type="caution">
    <text evidence="4">The sequence shown here is derived from an EMBL/GenBank/DDBJ whole genome shotgun (WGS) entry which is preliminary data.</text>
</comment>
<keyword evidence="5" id="KW-1185">Reference proteome</keyword>
<sequence>MVPKSMCSKKLDFYLEMPIPGTPLAYGSTPSVIFGCLQPPNRVVAFNAHKPDKKKKKLYKDSMALAAMLQKFQKEKDAMRKNDNKPNPSAITVVPVPSKPNPAPVSNDLSDLTLGNDPVLALFGGGTERELLQEAECALEMFGDFDLDKLLDSASNESPAASDQGENGNMVQLSNPAPVQTPKQVPLLPEGLPVQLEKRIEDLRTAAKMFDEEGRKKFFTQEMNNILLDIELQLQEVGKVNRNGVYGYIEAFVPCTKDTLVKRLKKLHLHIQKRDIESFEHPRYLRYSHALLLGFLYLCVIFLMTRMAKKHPVISSREIKEDLQLPVSPCNHQKIPS</sequence>
<keyword evidence="2" id="KW-1133">Transmembrane helix</keyword>
<name>A0ABN9L2V2_9NEOB</name>
<feature type="compositionally biased region" description="Basic and acidic residues" evidence="1">
    <location>
        <begin position="75"/>
        <end position="84"/>
    </location>
</feature>
<evidence type="ECO:0000259" key="3">
    <source>
        <dbReference type="Pfam" id="PF14075"/>
    </source>
</evidence>
<dbReference type="EMBL" id="CAUEEQ010008044">
    <property type="protein sequence ID" value="CAJ0931734.1"/>
    <property type="molecule type" value="Genomic_DNA"/>
</dbReference>
<protein>
    <recommendedName>
        <fullName evidence="3">Ubinuclein middle domain-containing protein</fullName>
    </recommendedName>
</protein>
<dbReference type="PANTHER" id="PTHR21669">
    <property type="entry name" value="CAPZ-INTERACTING PROTEIN AND RELATED PROTEINS"/>
    <property type="match status" value="1"/>
</dbReference>
<dbReference type="Pfam" id="PF14075">
    <property type="entry name" value="UBN_AB"/>
    <property type="match status" value="1"/>
</dbReference>
<keyword evidence="2" id="KW-0812">Transmembrane</keyword>
<keyword evidence="2" id="KW-0472">Membrane</keyword>
<feature type="transmembrane region" description="Helical" evidence="2">
    <location>
        <begin position="284"/>
        <end position="304"/>
    </location>
</feature>
<evidence type="ECO:0000313" key="4">
    <source>
        <dbReference type="EMBL" id="CAJ0931734.1"/>
    </source>
</evidence>
<accession>A0ABN9L2V2</accession>
<reference evidence="4" key="1">
    <citation type="submission" date="2023-07" db="EMBL/GenBank/DDBJ databases">
        <authorList>
            <person name="Stuckert A."/>
        </authorList>
    </citation>
    <scope>NUCLEOTIDE SEQUENCE</scope>
</reference>
<dbReference type="Proteomes" id="UP001176940">
    <property type="component" value="Unassembled WGS sequence"/>
</dbReference>
<organism evidence="4 5">
    <name type="scientific">Ranitomeya imitator</name>
    <name type="common">mimic poison frog</name>
    <dbReference type="NCBI Taxonomy" id="111125"/>
    <lineage>
        <taxon>Eukaryota</taxon>
        <taxon>Metazoa</taxon>
        <taxon>Chordata</taxon>
        <taxon>Craniata</taxon>
        <taxon>Vertebrata</taxon>
        <taxon>Euteleostomi</taxon>
        <taxon>Amphibia</taxon>
        <taxon>Batrachia</taxon>
        <taxon>Anura</taxon>
        <taxon>Neobatrachia</taxon>
        <taxon>Hyloidea</taxon>
        <taxon>Dendrobatidae</taxon>
        <taxon>Dendrobatinae</taxon>
        <taxon>Ranitomeya</taxon>
    </lineage>
</organism>
<evidence type="ECO:0000313" key="5">
    <source>
        <dbReference type="Proteomes" id="UP001176940"/>
    </source>
</evidence>
<dbReference type="InterPro" id="IPR026947">
    <property type="entry name" value="UBN_middle_dom"/>
</dbReference>
<feature type="region of interest" description="Disordered" evidence="1">
    <location>
        <begin position="75"/>
        <end position="103"/>
    </location>
</feature>
<proteinExistence type="predicted"/>
<gene>
    <name evidence="4" type="ORF">RIMI_LOCUS4866281</name>
</gene>
<dbReference type="PANTHER" id="PTHR21669:SF10">
    <property type="entry name" value="UBINUCLEIN-2"/>
    <property type="match status" value="1"/>
</dbReference>
<evidence type="ECO:0000256" key="2">
    <source>
        <dbReference type="SAM" id="Phobius"/>
    </source>
</evidence>
<feature type="domain" description="Ubinuclein middle" evidence="3">
    <location>
        <begin position="188"/>
        <end position="277"/>
    </location>
</feature>
<evidence type="ECO:0000256" key="1">
    <source>
        <dbReference type="SAM" id="MobiDB-lite"/>
    </source>
</evidence>